<accession>A0A9D4MHA9</accession>
<name>A0A9D4MHA9_DREPO</name>
<evidence type="ECO:0000313" key="1">
    <source>
        <dbReference type="EMBL" id="KAH3875291.1"/>
    </source>
</evidence>
<keyword evidence="2" id="KW-1185">Reference proteome</keyword>
<sequence length="80" mass="9412">MLNRVQTNLTLYLIPRRCFVTEARYQPSSQTRTDAQYEPVPLPPGHVLLEETSDIWVNVGELIVKLQKRRVHNTFTKKEF</sequence>
<dbReference type="Proteomes" id="UP000828390">
    <property type="component" value="Unassembled WGS sequence"/>
</dbReference>
<reference evidence="1" key="1">
    <citation type="journal article" date="2019" name="bioRxiv">
        <title>The Genome of the Zebra Mussel, Dreissena polymorpha: A Resource for Invasive Species Research.</title>
        <authorList>
            <person name="McCartney M.A."/>
            <person name="Auch B."/>
            <person name="Kono T."/>
            <person name="Mallez S."/>
            <person name="Zhang Y."/>
            <person name="Obille A."/>
            <person name="Becker A."/>
            <person name="Abrahante J.E."/>
            <person name="Garbe J."/>
            <person name="Badalamenti J.P."/>
            <person name="Herman A."/>
            <person name="Mangelson H."/>
            <person name="Liachko I."/>
            <person name="Sullivan S."/>
            <person name="Sone E.D."/>
            <person name="Koren S."/>
            <person name="Silverstein K.A.T."/>
            <person name="Beckman K.B."/>
            <person name="Gohl D.M."/>
        </authorList>
    </citation>
    <scope>NUCLEOTIDE SEQUENCE</scope>
    <source>
        <strain evidence="1">Duluth1</strain>
        <tissue evidence="1">Whole animal</tissue>
    </source>
</reference>
<reference evidence="1" key="2">
    <citation type="submission" date="2020-11" db="EMBL/GenBank/DDBJ databases">
        <authorList>
            <person name="McCartney M.A."/>
            <person name="Auch B."/>
            <person name="Kono T."/>
            <person name="Mallez S."/>
            <person name="Becker A."/>
            <person name="Gohl D.M."/>
            <person name="Silverstein K.A.T."/>
            <person name="Koren S."/>
            <person name="Bechman K.B."/>
            <person name="Herman A."/>
            <person name="Abrahante J.E."/>
            <person name="Garbe J."/>
        </authorList>
    </citation>
    <scope>NUCLEOTIDE SEQUENCE</scope>
    <source>
        <strain evidence="1">Duluth1</strain>
        <tissue evidence="1">Whole animal</tissue>
    </source>
</reference>
<protein>
    <submittedName>
        <fullName evidence="1">Uncharacterized protein</fullName>
    </submittedName>
</protein>
<evidence type="ECO:0000313" key="2">
    <source>
        <dbReference type="Proteomes" id="UP000828390"/>
    </source>
</evidence>
<proteinExistence type="predicted"/>
<dbReference type="AlphaFoldDB" id="A0A9D4MHA9"/>
<gene>
    <name evidence="1" type="ORF">DPMN_038554</name>
</gene>
<comment type="caution">
    <text evidence="1">The sequence shown here is derived from an EMBL/GenBank/DDBJ whole genome shotgun (WGS) entry which is preliminary data.</text>
</comment>
<organism evidence="1 2">
    <name type="scientific">Dreissena polymorpha</name>
    <name type="common">Zebra mussel</name>
    <name type="synonym">Mytilus polymorpha</name>
    <dbReference type="NCBI Taxonomy" id="45954"/>
    <lineage>
        <taxon>Eukaryota</taxon>
        <taxon>Metazoa</taxon>
        <taxon>Spiralia</taxon>
        <taxon>Lophotrochozoa</taxon>
        <taxon>Mollusca</taxon>
        <taxon>Bivalvia</taxon>
        <taxon>Autobranchia</taxon>
        <taxon>Heteroconchia</taxon>
        <taxon>Euheterodonta</taxon>
        <taxon>Imparidentia</taxon>
        <taxon>Neoheterodontei</taxon>
        <taxon>Myida</taxon>
        <taxon>Dreissenoidea</taxon>
        <taxon>Dreissenidae</taxon>
        <taxon>Dreissena</taxon>
    </lineage>
</organism>
<dbReference type="EMBL" id="JAIWYP010000002">
    <property type="protein sequence ID" value="KAH3875291.1"/>
    <property type="molecule type" value="Genomic_DNA"/>
</dbReference>